<evidence type="ECO:0000313" key="2">
    <source>
        <dbReference type="Proteomes" id="UP000199642"/>
    </source>
</evidence>
<dbReference type="Proteomes" id="UP000199642">
    <property type="component" value="Unassembled WGS sequence"/>
</dbReference>
<reference evidence="2" key="1">
    <citation type="submission" date="2016-10" db="EMBL/GenBank/DDBJ databases">
        <authorList>
            <person name="Varghese N."/>
            <person name="Submissions S."/>
        </authorList>
    </citation>
    <scope>NUCLEOTIDE SEQUENCE [LARGE SCALE GENOMIC DNA]</scope>
    <source>
        <strain evidence="2">DSM 19315</strain>
    </source>
</reference>
<keyword evidence="2" id="KW-1185">Reference proteome</keyword>
<organism evidence="1 2">
    <name type="scientific">Algoriphagus hitonicola</name>
    <dbReference type="NCBI Taxonomy" id="435880"/>
    <lineage>
        <taxon>Bacteria</taxon>
        <taxon>Pseudomonadati</taxon>
        <taxon>Bacteroidota</taxon>
        <taxon>Cytophagia</taxon>
        <taxon>Cytophagales</taxon>
        <taxon>Cyclobacteriaceae</taxon>
        <taxon>Algoriphagus</taxon>
    </lineage>
</organism>
<dbReference type="EMBL" id="FOPC01000003">
    <property type="protein sequence ID" value="SFG36659.1"/>
    <property type="molecule type" value="Genomic_DNA"/>
</dbReference>
<sequence>MFSACLNEENNKLFEFYWDQTYCADPWGNSTEGNTGLGLAVEEYLIDQGILGAKVSFSTEEERRQDCFACHCTSGNRIYVQVPFQFRNRILELGFKEAE</sequence>
<accession>A0A1I2RB04</accession>
<protein>
    <submittedName>
        <fullName evidence="1">Uncharacterized protein</fullName>
    </submittedName>
</protein>
<name>A0A1I2RB04_9BACT</name>
<dbReference type="AlphaFoldDB" id="A0A1I2RB04"/>
<gene>
    <name evidence="1" type="ORF">SAMN04487988_103117</name>
</gene>
<proteinExistence type="predicted"/>
<evidence type="ECO:0000313" key="1">
    <source>
        <dbReference type="EMBL" id="SFG36659.1"/>
    </source>
</evidence>